<dbReference type="Proteomes" id="UP000294820">
    <property type="component" value="Chromosome 1"/>
</dbReference>
<evidence type="ECO:0000259" key="9">
    <source>
        <dbReference type="PROSITE" id="PS50887"/>
    </source>
</evidence>
<evidence type="ECO:0000256" key="2">
    <source>
        <dbReference type="ARBA" id="ARBA00004665"/>
    </source>
</evidence>
<keyword evidence="8" id="KW-0472">Membrane</keyword>
<evidence type="ECO:0000256" key="1">
    <source>
        <dbReference type="ARBA" id="ARBA00001946"/>
    </source>
</evidence>
<feature type="transmembrane region" description="Helical" evidence="8">
    <location>
        <begin position="33"/>
        <end position="54"/>
    </location>
</feature>
<evidence type="ECO:0000256" key="7">
    <source>
        <dbReference type="ARBA" id="ARBA00034247"/>
    </source>
</evidence>
<organism evidence="10 11">
    <name type="scientific">Dickeya aquatica</name>
    <dbReference type="NCBI Taxonomy" id="1401087"/>
    <lineage>
        <taxon>Bacteria</taxon>
        <taxon>Pseudomonadati</taxon>
        <taxon>Pseudomonadota</taxon>
        <taxon>Gammaproteobacteria</taxon>
        <taxon>Enterobacterales</taxon>
        <taxon>Pectobacteriaceae</taxon>
        <taxon>Dickeya</taxon>
    </lineage>
</organism>
<feature type="transmembrane region" description="Helical" evidence="8">
    <location>
        <begin position="115"/>
        <end position="134"/>
    </location>
</feature>
<dbReference type="RefSeq" id="WP_067487204.1">
    <property type="nucleotide sequence ID" value="NZ_LT615367.1"/>
</dbReference>
<dbReference type="CDD" id="cd01949">
    <property type="entry name" value="GGDEF"/>
    <property type="match status" value="1"/>
</dbReference>
<dbReference type="GO" id="GO:0052621">
    <property type="term" value="F:diguanylate cyclase activity"/>
    <property type="evidence" value="ECO:0007669"/>
    <property type="project" value="UniProtKB-EC"/>
</dbReference>
<feature type="transmembrane region" description="Helical" evidence="8">
    <location>
        <begin position="6"/>
        <end position="26"/>
    </location>
</feature>
<comment type="catalytic activity">
    <reaction evidence="7">
        <text>2 GTP = 3',3'-c-di-GMP + 2 diphosphate</text>
        <dbReference type="Rhea" id="RHEA:24898"/>
        <dbReference type="ChEBI" id="CHEBI:33019"/>
        <dbReference type="ChEBI" id="CHEBI:37565"/>
        <dbReference type="ChEBI" id="CHEBI:58805"/>
        <dbReference type="EC" id="2.7.7.65"/>
    </reaction>
</comment>
<dbReference type="InterPro" id="IPR012312">
    <property type="entry name" value="Hemerythrin-like"/>
</dbReference>
<dbReference type="SMART" id="SM00267">
    <property type="entry name" value="GGDEF"/>
    <property type="match status" value="1"/>
</dbReference>
<keyword evidence="8" id="KW-0812">Transmembrane</keyword>
<dbReference type="AlphaFoldDB" id="A0A375A887"/>
<evidence type="ECO:0000256" key="3">
    <source>
        <dbReference type="ARBA" id="ARBA00010587"/>
    </source>
</evidence>
<evidence type="ECO:0000313" key="11">
    <source>
        <dbReference type="Proteomes" id="UP000294820"/>
    </source>
</evidence>
<dbReference type="EMBL" id="LT615367">
    <property type="protein sequence ID" value="SLM62207.1"/>
    <property type="molecule type" value="Genomic_DNA"/>
</dbReference>
<protein>
    <recommendedName>
        <fullName evidence="4">diguanylate cyclase</fullName>
        <ecNumber evidence="4">2.7.7.65</ecNumber>
    </recommendedName>
</protein>
<name>A0A375A887_9GAMM</name>
<dbReference type="Pfam" id="PF00990">
    <property type="entry name" value="GGDEF"/>
    <property type="match status" value="1"/>
</dbReference>
<dbReference type="Gene3D" id="3.30.70.270">
    <property type="match status" value="1"/>
</dbReference>
<comment type="pathway">
    <text evidence="2">Purine metabolism; 3',5'-cyclic di-GMP biosynthesis.</text>
</comment>
<dbReference type="NCBIfam" id="TIGR02481">
    <property type="entry name" value="hemeryth_dom"/>
    <property type="match status" value="1"/>
</dbReference>
<evidence type="ECO:0000313" key="10">
    <source>
        <dbReference type="EMBL" id="SLM62207.1"/>
    </source>
</evidence>
<dbReference type="InterPro" id="IPR043128">
    <property type="entry name" value="Rev_trsase/Diguanyl_cyclase"/>
</dbReference>
<keyword evidence="11" id="KW-1185">Reference proteome</keyword>
<feature type="domain" description="GGDEF" evidence="9">
    <location>
        <begin position="247"/>
        <end position="376"/>
    </location>
</feature>
<comment type="similarity">
    <text evidence="3">Belongs to the hemerythrin family.</text>
</comment>
<dbReference type="SUPFAM" id="SSF47188">
    <property type="entry name" value="Hemerythrin-like"/>
    <property type="match status" value="1"/>
</dbReference>
<feature type="transmembrane region" description="Helical" evidence="8">
    <location>
        <begin position="184"/>
        <end position="204"/>
    </location>
</feature>
<sequence>MLDVKTIFLLIVVINFTFGITISLASDSERKSGLYHVSFANIAHGIGYLLFITAASYGSLFIWAGETCIAISISMWIAGIYKFLKIPAPSKTQLFLIAYVTLVSFFYKESKDARIIYNSSAYVCIELMAIYAFSRFWRQIKGRGKYLVLFAILANMLILTYRVFFALLRSQDIKGLYSGDISQMVLYVSVLITVIFFSVGFILMTKERTDYLNMELILKDGLTSLWNRRKIDEVAAYEMGRLKRYGTPVALAIIDIDNFKQVNDVYGHVVGDQILTKISAVCRAQLRDTDIIGRWGGEELVVIFPNTGLSGLHEIANRLCRAVNNEVSLPDRTLSVSIGLSLCLSTDTWSCWFDRADRALYDAKITGKNKALFDVPIQFEKNAPAIIWSDNLSTGLNDIDSDHVNLINLTNEWATYAQRDYSKAQLLSYIARLREAMLSHFIIEEKSISSDKASPARAEHHQRHKSLIDRLDYLVNLFSRGNLELDAISQFLVYELCIEHILTEDKKAFDEA</sequence>
<dbReference type="EC" id="2.7.7.65" evidence="4"/>
<feature type="transmembrane region" description="Helical" evidence="8">
    <location>
        <begin position="146"/>
        <end position="164"/>
    </location>
</feature>
<dbReference type="InterPro" id="IPR000160">
    <property type="entry name" value="GGDEF_dom"/>
</dbReference>
<dbReference type="KEGG" id="daq:DAQ1742_01199"/>
<dbReference type="InterPro" id="IPR050469">
    <property type="entry name" value="Diguanylate_Cyclase"/>
</dbReference>
<comment type="cofactor">
    <cofactor evidence="1">
        <name>Mg(2+)</name>
        <dbReference type="ChEBI" id="CHEBI:18420"/>
    </cofactor>
</comment>
<dbReference type="CDD" id="cd12107">
    <property type="entry name" value="Hemerythrin"/>
    <property type="match status" value="1"/>
</dbReference>
<accession>A0A375A887</accession>
<dbReference type="SUPFAM" id="SSF55073">
    <property type="entry name" value="Nucleotide cyclase"/>
    <property type="match status" value="1"/>
</dbReference>
<evidence type="ECO:0000256" key="6">
    <source>
        <dbReference type="ARBA" id="ARBA00023004"/>
    </source>
</evidence>
<dbReference type="InterPro" id="IPR029787">
    <property type="entry name" value="Nucleotide_cyclase"/>
</dbReference>
<keyword evidence="5" id="KW-0479">Metal-binding</keyword>
<dbReference type="FunFam" id="3.30.70.270:FF:000001">
    <property type="entry name" value="Diguanylate cyclase domain protein"/>
    <property type="match status" value="1"/>
</dbReference>
<dbReference type="InterPro" id="IPR012827">
    <property type="entry name" value="Hemerythrin_metal-bd"/>
</dbReference>
<dbReference type="PANTHER" id="PTHR45138">
    <property type="entry name" value="REGULATORY COMPONENTS OF SENSORY TRANSDUCTION SYSTEM"/>
    <property type="match status" value="1"/>
</dbReference>
<dbReference type="GO" id="GO:0046872">
    <property type="term" value="F:metal ion binding"/>
    <property type="evidence" value="ECO:0007669"/>
    <property type="project" value="UniProtKB-KW"/>
</dbReference>
<keyword evidence="6" id="KW-0408">Iron</keyword>
<proteinExistence type="inferred from homology"/>
<gene>
    <name evidence="10" type="ORF">DAQ1742_01199</name>
</gene>
<keyword evidence="8" id="KW-1133">Transmembrane helix</keyword>
<evidence type="ECO:0000256" key="5">
    <source>
        <dbReference type="ARBA" id="ARBA00022723"/>
    </source>
</evidence>
<dbReference type="Gene3D" id="1.20.120.50">
    <property type="entry name" value="Hemerythrin-like"/>
    <property type="match status" value="1"/>
</dbReference>
<reference evidence="10 11" key="1">
    <citation type="submission" date="2016-09" db="EMBL/GenBank/DDBJ databases">
        <authorList>
            <person name="Reverchon S."/>
            <person name="Nasser W."/>
            <person name="Leonard S."/>
            <person name="Brochier C."/>
            <person name="Duprey A."/>
        </authorList>
    </citation>
    <scope>NUCLEOTIDE SEQUENCE [LARGE SCALE GENOMIC DNA]</scope>
    <source>
        <strain evidence="10 11">174/2</strain>
    </source>
</reference>
<dbReference type="NCBIfam" id="TIGR00254">
    <property type="entry name" value="GGDEF"/>
    <property type="match status" value="1"/>
</dbReference>
<dbReference type="PANTHER" id="PTHR45138:SF9">
    <property type="entry name" value="DIGUANYLATE CYCLASE DGCM-RELATED"/>
    <property type="match status" value="1"/>
</dbReference>
<dbReference type="Pfam" id="PF01814">
    <property type="entry name" value="Hemerythrin"/>
    <property type="match status" value="1"/>
</dbReference>
<evidence type="ECO:0000256" key="8">
    <source>
        <dbReference type="SAM" id="Phobius"/>
    </source>
</evidence>
<feature type="transmembrane region" description="Helical" evidence="8">
    <location>
        <begin position="93"/>
        <end position="109"/>
    </location>
</feature>
<evidence type="ECO:0000256" key="4">
    <source>
        <dbReference type="ARBA" id="ARBA00012528"/>
    </source>
</evidence>
<dbReference type="PROSITE" id="PS50887">
    <property type="entry name" value="GGDEF"/>
    <property type="match status" value="1"/>
</dbReference>
<dbReference type="InterPro" id="IPR035938">
    <property type="entry name" value="Hemerythrin-like_sf"/>
</dbReference>